<evidence type="ECO:0000256" key="5">
    <source>
        <dbReference type="ARBA" id="ARBA00023136"/>
    </source>
</evidence>
<feature type="transmembrane region" description="Helical" evidence="6">
    <location>
        <begin position="156"/>
        <end position="181"/>
    </location>
</feature>
<keyword evidence="8" id="KW-1185">Reference proteome</keyword>
<comment type="similarity">
    <text evidence="2">Belongs to the L6 tetraspanin family.</text>
</comment>
<keyword evidence="3 6" id="KW-0812">Transmembrane</keyword>
<evidence type="ECO:0000256" key="6">
    <source>
        <dbReference type="SAM" id="Phobius"/>
    </source>
</evidence>
<reference evidence="7" key="1">
    <citation type="submission" date="2025-08" db="UniProtKB">
        <authorList>
            <consortium name="Ensembl"/>
        </authorList>
    </citation>
    <scope>IDENTIFICATION</scope>
</reference>
<evidence type="ECO:0000256" key="4">
    <source>
        <dbReference type="ARBA" id="ARBA00022989"/>
    </source>
</evidence>
<dbReference type="GeneTree" id="ENSGT01030000234590"/>
<dbReference type="Proteomes" id="UP000694417">
    <property type="component" value="Unplaced"/>
</dbReference>
<dbReference type="InterPro" id="IPR008661">
    <property type="entry name" value="L6_membrane"/>
</dbReference>
<organism evidence="7 8">
    <name type="scientific">Urocitellus parryii</name>
    <name type="common">Arctic ground squirrel</name>
    <name type="synonym">Spermophilus parryii</name>
    <dbReference type="NCBI Taxonomy" id="9999"/>
    <lineage>
        <taxon>Eukaryota</taxon>
        <taxon>Metazoa</taxon>
        <taxon>Chordata</taxon>
        <taxon>Craniata</taxon>
        <taxon>Vertebrata</taxon>
        <taxon>Euteleostomi</taxon>
        <taxon>Mammalia</taxon>
        <taxon>Eutheria</taxon>
        <taxon>Euarchontoglires</taxon>
        <taxon>Glires</taxon>
        <taxon>Rodentia</taxon>
        <taxon>Sciuromorpha</taxon>
        <taxon>Sciuridae</taxon>
        <taxon>Xerinae</taxon>
        <taxon>Marmotini</taxon>
        <taxon>Urocitellus</taxon>
    </lineage>
</organism>
<dbReference type="AlphaFoldDB" id="A0A8D2GVN9"/>
<dbReference type="GO" id="GO:0016020">
    <property type="term" value="C:membrane"/>
    <property type="evidence" value="ECO:0007669"/>
    <property type="project" value="UniProtKB-SubCell"/>
</dbReference>
<evidence type="ECO:0000313" key="7">
    <source>
        <dbReference type="Ensembl" id="ENSUPAP00010007062.1"/>
    </source>
</evidence>
<dbReference type="PANTHER" id="PTHR14198">
    <property type="entry name" value="TRANSMEMBRANE 4 L6 FAMILY MEMBER 1-RELATED"/>
    <property type="match status" value="1"/>
</dbReference>
<feature type="transmembrane region" description="Helical" evidence="6">
    <location>
        <begin position="12"/>
        <end position="30"/>
    </location>
</feature>
<comment type="subcellular location">
    <subcellularLocation>
        <location evidence="1">Membrane</location>
        <topology evidence="1">Multi-pass membrane protein</topology>
    </subcellularLocation>
</comment>
<reference evidence="7" key="2">
    <citation type="submission" date="2025-09" db="UniProtKB">
        <authorList>
            <consortium name="Ensembl"/>
        </authorList>
    </citation>
    <scope>IDENTIFICATION</scope>
</reference>
<proteinExistence type="inferred from homology"/>
<name>A0A8D2GVN9_UROPR</name>
<feature type="transmembrane region" description="Helical" evidence="6">
    <location>
        <begin position="50"/>
        <end position="70"/>
    </location>
</feature>
<evidence type="ECO:0008006" key="9">
    <source>
        <dbReference type="Google" id="ProtNLM"/>
    </source>
</evidence>
<dbReference type="PANTHER" id="PTHR14198:SF4">
    <property type="entry name" value="TRANSMEMBRANE 4 L6 FAMILY MEMBER 5"/>
    <property type="match status" value="1"/>
</dbReference>
<keyword evidence="4 6" id="KW-1133">Transmembrane helix</keyword>
<dbReference type="Pfam" id="PF05805">
    <property type="entry name" value="L6_membrane"/>
    <property type="match status" value="1"/>
</dbReference>
<evidence type="ECO:0000256" key="2">
    <source>
        <dbReference type="ARBA" id="ARBA00006193"/>
    </source>
</evidence>
<keyword evidence="5 6" id="KW-0472">Membrane</keyword>
<protein>
    <recommendedName>
        <fullName evidence="9">Transmembrane 4 L6 family member 19</fullName>
    </recommendedName>
</protein>
<evidence type="ECO:0000313" key="8">
    <source>
        <dbReference type="Proteomes" id="UP000694417"/>
    </source>
</evidence>
<sequence length="199" mass="21892">MNPRKCARWVGLFLISLSLVCIVANALLLVPDGKTWSSDQLSLQVLLMPGFIGGGLMVLCPGITVVLAAGGHPKWVSTKLKRDSILRSFSFSALGMLGAIYCLFVSAAGLRMGPKCSKNAKWAYHLQESSGAYLSNHEYWNLCEKPPNVVPWNVTLFSLLMVASCLEILLCSIHLVNPIILPFRKKQRQSHLAVEKSRP</sequence>
<evidence type="ECO:0000256" key="3">
    <source>
        <dbReference type="ARBA" id="ARBA00022692"/>
    </source>
</evidence>
<accession>A0A8D2GVN9</accession>
<evidence type="ECO:0000256" key="1">
    <source>
        <dbReference type="ARBA" id="ARBA00004141"/>
    </source>
</evidence>
<dbReference type="Ensembl" id="ENSUPAT00010008077.1">
    <property type="protein sequence ID" value="ENSUPAP00010007062.1"/>
    <property type="gene ID" value="ENSUPAG00010005690.1"/>
</dbReference>
<feature type="transmembrane region" description="Helical" evidence="6">
    <location>
        <begin position="91"/>
        <end position="110"/>
    </location>
</feature>